<dbReference type="SUPFAM" id="SSF57783">
    <property type="entry name" value="Zinc beta-ribbon"/>
    <property type="match status" value="1"/>
</dbReference>
<dbReference type="Pfam" id="PF01807">
    <property type="entry name" value="Zn_ribbon_DnaG"/>
    <property type="match status" value="1"/>
</dbReference>
<protein>
    <submittedName>
        <fullName evidence="5">Toprim domain-containing protein</fullName>
    </submittedName>
</protein>
<dbReference type="InterPro" id="IPR050219">
    <property type="entry name" value="DnaG_primase"/>
</dbReference>
<evidence type="ECO:0000313" key="6">
    <source>
        <dbReference type="Proteomes" id="UP001324380"/>
    </source>
</evidence>
<keyword evidence="6" id="KW-1185">Reference proteome</keyword>
<dbReference type="Gene3D" id="3.40.1360.10">
    <property type="match status" value="1"/>
</dbReference>
<reference evidence="5 6" key="1">
    <citation type="submission" date="2023-11" db="EMBL/GenBank/DDBJ databases">
        <title>Analysis of the Genomes of Mucilaginibacter gossypii cycad 4 and M. sabulilitoris SNA2: microbes with the potential for plant growth promotion.</title>
        <authorList>
            <person name="Hirsch A.M."/>
            <person name="Humm E."/>
            <person name="Rubbi M."/>
            <person name="Del Vecchio G."/>
            <person name="Ha S.M."/>
            <person name="Pellegrini M."/>
            <person name="Gunsalus R.P."/>
        </authorList>
    </citation>
    <scope>NUCLEOTIDE SEQUENCE [LARGE SCALE GENOMIC DNA]</scope>
    <source>
        <strain evidence="5 6">SNA2</strain>
    </source>
</reference>
<gene>
    <name evidence="5" type="ORF">SNE25_09535</name>
</gene>
<name>A0ABZ0TRL7_9SPHI</name>
<dbReference type="EMBL" id="CP139558">
    <property type="protein sequence ID" value="WPU95759.1"/>
    <property type="molecule type" value="Genomic_DNA"/>
</dbReference>
<keyword evidence="1" id="KW-0479">Metal-binding</keyword>
<dbReference type="PANTHER" id="PTHR30313:SF2">
    <property type="entry name" value="DNA PRIMASE"/>
    <property type="match status" value="1"/>
</dbReference>
<sequence>MTNFIDVQVLRDSISLVELLARLGYEPFKKSGKELMYFSMLRSAENTPSLCVNEELGVWYDHGTGKGGTMIEFAKAYWQGLSFVEILDRIRQAADLSIDNASRKTSPERNRDQRPRAPVKIPHYLVEQVKDLGNNPAITAYLQYRNIWHVAGNQLKEVYYYVEDEKKNRKQFFAAGWQNENGGWEVRNKYFKGCLGRKGMSFIGTKDQRDLVLFEGYVNYLSWLTEHQKKAPKNILVLNSLSFLTAAIERSRHFEHVEVYFDHDPAGIQATEKLLKTLPHATDQSGIYQQYNDYNEKLMTEGVDTSRLWSNGANALQSSPDSDRCI</sequence>
<organism evidence="5 6">
    <name type="scientific">Mucilaginibacter sabulilitoris</name>
    <dbReference type="NCBI Taxonomy" id="1173583"/>
    <lineage>
        <taxon>Bacteria</taxon>
        <taxon>Pseudomonadati</taxon>
        <taxon>Bacteroidota</taxon>
        <taxon>Sphingobacteriia</taxon>
        <taxon>Sphingobacteriales</taxon>
        <taxon>Sphingobacteriaceae</taxon>
        <taxon>Mucilaginibacter</taxon>
    </lineage>
</organism>
<accession>A0ABZ0TRL7</accession>
<evidence type="ECO:0000313" key="5">
    <source>
        <dbReference type="EMBL" id="WPU95759.1"/>
    </source>
</evidence>
<dbReference type="InterPro" id="IPR002694">
    <property type="entry name" value="Znf_CHC2"/>
</dbReference>
<dbReference type="Gene3D" id="3.90.580.10">
    <property type="entry name" value="Zinc finger, CHC2-type domain"/>
    <property type="match status" value="1"/>
</dbReference>
<dbReference type="Pfam" id="PF13155">
    <property type="entry name" value="Toprim_2"/>
    <property type="match status" value="1"/>
</dbReference>
<evidence type="ECO:0000259" key="4">
    <source>
        <dbReference type="Pfam" id="PF01807"/>
    </source>
</evidence>
<evidence type="ECO:0000256" key="3">
    <source>
        <dbReference type="ARBA" id="ARBA00022833"/>
    </source>
</evidence>
<keyword evidence="2" id="KW-0863">Zinc-finger</keyword>
<dbReference type="InterPro" id="IPR036977">
    <property type="entry name" value="DNA_primase_Znf_CHC2"/>
</dbReference>
<evidence type="ECO:0000256" key="2">
    <source>
        <dbReference type="ARBA" id="ARBA00022771"/>
    </source>
</evidence>
<feature type="domain" description="Zinc finger CHC2-type" evidence="4">
    <location>
        <begin position="7"/>
        <end position="100"/>
    </location>
</feature>
<proteinExistence type="predicted"/>
<dbReference type="Proteomes" id="UP001324380">
    <property type="component" value="Chromosome"/>
</dbReference>
<evidence type="ECO:0000256" key="1">
    <source>
        <dbReference type="ARBA" id="ARBA00022723"/>
    </source>
</evidence>
<dbReference type="PANTHER" id="PTHR30313">
    <property type="entry name" value="DNA PRIMASE"/>
    <property type="match status" value="1"/>
</dbReference>
<keyword evidence="3" id="KW-0862">Zinc</keyword>
<dbReference type="RefSeq" id="WP_321564865.1">
    <property type="nucleotide sequence ID" value="NZ_CP139558.1"/>
</dbReference>